<accession>A0A6M4H0J9</accession>
<reference evidence="3 4" key="1">
    <citation type="submission" date="2020-04" db="EMBL/GenBank/DDBJ databases">
        <title>Usitatibacter rugosus gen. nov., sp. nov. and Usitatibacter palustris sp. nov., novel members of Usitatibacteraceae fam. nov. within the order Nitrosomonadales isolated from soil.</title>
        <authorList>
            <person name="Huber K.J."/>
            <person name="Neumann-Schaal M."/>
            <person name="Geppert A."/>
            <person name="Luckner M."/>
            <person name="Wanner G."/>
            <person name="Overmann J."/>
        </authorList>
    </citation>
    <scope>NUCLEOTIDE SEQUENCE [LARGE SCALE GENOMIC DNA]</scope>
    <source>
        <strain evidence="3 4">0125_3</strain>
    </source>
</reference>
<evidence type="ECO:0000313" key="3">
    <source>
        <dbReference type="EMBL" id="QJR12862.1"/>
    </source>
</evidence>
<dbReference type="InterPro" id="IPR025646">
    <property type="entry name" value="DUF4350"/>
</dbReference>
<dbReference type="AlphaFoldDB" id="A0A6M4H0J9"/>
<organism evidence="3 4">
    <name type="scientific">Usitatibacter rugosus</name>
    <dbReference type="NCBI Taxonomy" id="2732067"/>
    <lineage>
        <taxon>Bacteria</taxon>
        <taxon>Pseudomonadati</taxon>
        <taxon>Pseudomonadota</taxon>
        <taxon>Betaproteobacteria</taxon>
        <taxon>Nitrosomonadales</taxon>
        <taxon>Usitatibacteraceae</taxon>
        <taxon>Usitatibacter</taxon>
    </lineage>
</organism>
<dbReference type="Proteomes" id="UP000501534">
    <property type="component" value="Chromosome"/>
</dbReference>
<dbReference type="EMBL" id="CP053069">
    <property type="protein sequence ID" value="QJR12862.1"/>
    <property type="molecule type" value="Genomic_DNA"/>
</dbReference>
<name>A0A6M4H0J9_9PROT</name>
<keyword evidence="4" id="KW-1185">Reference proteome</keyword>
<gene>
    <name evidence="3" type="ORF">DSM104443_03956</name>
</gene>
<dbReference type="RefSeq" id="WP_171095432.1">
    <property type="nucleotide sequence ID" value="NZ_CP053069.1"/>
</dbReference>
<proteinExistence type="predicted"/>
<evidence type="ECO:0000256" key="1">
    <source>
        <dbReference type="SAM" id="MobiDB-lite"/>
    </source>
</evidence>
<dbReference type="Pfam" id="PF14258">
    <property type="entry name" value="DUF4350"/>
    <property type="match status" value="1"/>
</dbReference>
<dbReference type="KEGG" id="uru:DSM104443_03956"/>
<protein>
    <recommendedName>
        <fullName evidence="2">DUF4350 domain-containing protein</fullName>
    </recommendedName>
</protein>
<sequence>MTRKIAFRVALVAAPFLGLFLYAAFNWYTWVEHPHQVDQGEEARKNPYLALSQFLPRMGARTEFARSPVQLARPPEKGVLILAARRLPFMTQQRVREIDAWVRRGGVLVVEAESGGIDDPLLDNYGIERDVPEWLRGTPEERREAKKRENEKREALKAADPKKGGRREYLASIVWPGASKVLRVRQTGQGLRIAGEGEPPNLVTAMADDRLVVVAFDADAGRVVVLSSLAFLRNRDLGEYHHAEFAWRLATAAPDQRTSMLFLRIPSPSLWEWMRENAWPVMVSAIVLLLLWLGRIVPRFGPLEPEPAPVRRSLIEHLRAAGRFVWSRGEAQRLLEAVRDRVWRSALRRRGGLAGLAHSKAEDTLVSLTGQTPATVHRALNGGGTSPVAFVTTAAALQGLESGLAHSLRHTADSRHSRAGGNPAPSKNKGAPS</sequence>
<evidence type="ECO:0000313" key="4">
    <source>
        <dbReference type="Proteomes" id="UP000501534"/>
    </source>
</evidence>
<feature type="region of interest" description="Disordered" evidence="1">
    <location>
        <begin position="138"/>
        <end position="163"/>
    </location>
</feature>
<feature type="domain" description="DUF4350" evidence="2">
    <location>
        <begin position="43"/>
        <end position="249"/>
    </location>
</feature>
<feature type="region of interest" description="Disordered" evidence="1">
    <location>
        <begin position="408"/>
        <end position="433"/>
    </location>
</feature>
<evidence type="ECO:0000259" key="2">
    <source>
        <dbReference type="Pfam" id="PF14258"/>
    </source>
</evidence>